<gene>
    <name evidence="1" type="ORF">ABIA52_003968</name>
</gene>
<evidence type="ECO:0000313" key="2">
    <source>
        <dbReference type="Proteomes" id="UP001620520"/>
    </source>
</evidence>
<dbReference type="EMBL" id="JBIYEW010000003">
    <property type="protein sequence ID" value="MFK4641079.1"/>
    <property type="molecule type" value="Genomic_DNA"/>
</dbReference>
<comment type="caution">
    <text evidence="1">The sequence shown here is derived from an EMBL/GenBank/DDBJ whole genome shotgun (WGS) entry which is preliminary data.</text>
</comment>
<sequence length="81" mass="8889">MQSSMRSVLSFLDAPQLNAPEAYIRFVADAYDDDGSVKDEGTAALLRHYMEEYSAFVQRVLAANAPGHIGDPEPDSAKLTR</sequence>
<accession>A0ABW8NBV7</accession>
<keyword evidence="2" id="KW-1185">Reference proteome</keyword>
<dbReference type="Proteomes" id="UP001620520">
    <property type="component" value="Unassembled WGS sequence"/>
</dbReference>
<protein>
    <submittedName>
        <fullName evidence="1">NAD(P)H-dependent FMN reductase</fullName>
    </submittedName>
</protein>
<name>A0ABW8NBV7_9MICC</name>
<evidence type="ECO:0000313" key="1">
    <source>
        <dbReference type="EMBL" id="MFK4641079.1"/>
    </source>
</evidence>
<reference evidence="1 2" key="1">
    <citation type="submission" date="2024-10" db="EMBL/GenBank/DDBJ databases">
        <title>Novel secondary metabolite-producing bacteria for plant disease control.</title>
        <authorList>
            <person name="Chevrette M."/>
        </authorList>
    </citation>
    <scope>NUCLEOTIDE SEQUENCE [LARGE SCALE GENOMIC DNA]</scope>
    <source>
        <strain evidence="1 2">J30 TE3557</strain>
    </source>
</reference>
<dbReference type="Gene3D" id="3.40.50.360">
    <property type="match status" value="1"/>
</dbReference>
<organism evidence="1 2">
    <name type="scientific">Paenarthrobacter histidinolovorans</name>
    <dbReference type="NCBI Taxonomy" id="43664"/>
    <lineage>
        <taxon>Bacteria</taxon>
        <taxon>Bacillati</taxon>
        <taxon>Actinomycetota</taxon>
        <taxon>Actinomycetes</taxon>
        <taxon>Micrococcales</taxon>
        <taxon>Micrococcaceae</taxon>
        <taxon>Paenarthrobacter</taxon>
    </lineage>
</organism>
<dbReference type="InterPro" id="IPR029039">
    <property type="entry name" value="Flavoprotein-like_sf"/>
</dbReference>
<proteinExistence type="predicted"/>